<keyword evidence="6 7" id="KW-0472">Membrane</keyword>
<dbReference type="GO" id="GO:0005886">
    <property type="term" value="C:plasma membrane"/>
    <property type="evidence" value="ECO:0007669"/>
    <property type="project" value="UniProtKB-SubCell"/>
</dbReference>
<dbReference type="InterPro" id="IPR001712">
    <property type="entry name" value="T3SS_FHIPEP"/>
</dbReference>
<evidence type="ECO:0000256" key="2">
    <source>
        <dbReference type="ARBA" id="ARBA00008835"/>
    </source>
</evidence>
<dbReference type="PRINTS" id="PR00949">
    <property type="entry name" value="TYPE3IMAPROT"/>
</dbReference>
<feature type="transmembrane region" description="Helical" evidence="7">
    <location>
        <begin position="38"/>
        <end position="57"/>
    </location>
</feature>
<evidence type="ECO:0000256" key="6">
    <source>
        <dbReference type="ARBA" id="ARBA00023136"/>
    </source>
</evidence>
<dbReference type="Gene3D" id="3.40.30.60">
    <property type="entry name" value="FHIPEP family, domain 1"/>
    <property type="match status" value="1"/>
</dbReference>
<accession>A0A8J7IV92</accession>
<dbReference type="InterPro" id="IPR042196">
    <property type="entry name" value="FHIPEP_4"/>
</dbReference>
<evidence type="ECO:0000256" key="5">
    <source>
        <dbReference type="ARBA" id="ARBA00022989"/>
    </source>
</evidence>
<protein>
    <recommendedName>
        <fullName evidence="7">Flagellar biosynthesis protein FlhA</fullName>
    </recommendedName>
</protein>
<comment type="similarity">
    <text evidence="2 7">Belongs to the FHIPEP (flagella/HR/invasion proteins export pore) family.</text>
</comment>
<evidence type="ECO:0000256" key="1">
    <source>
        <dbReference type="ARBA" id="ARBA00004651"/>
    </source>
</evidence>
<keyword evidence="7" id="KW-1005">Bacterial flagellum biogenesis</keyword>
<keyword evidence="3 7" id="KW-1003">Cell membrane</keyword>
<reference evidence="8" key="1">
    <citation type="submission" date="2020-12" db="EMBL/GenBank/DDBJ databases">
        <title>Sedimentitalea sp. nov., isolated from sand in Incheon.</title>
        <authorList>
            <person name="Kim W."/>
        </authorList>
    </citation>
    <scope>NUCLEOTIDE SEQUENCE</scope>
    <source>
        <strain evidence="8">CAU 1593</strain>
    </source>
</reference>
<feature type="transmembrane region" description="Helical" evidence="7">
    <location>
        <begin position="277"/>
        <end position="296"/>
    </location>
</feature>
<dbReference type="AlphaFoldDB" id="A0A8J7IV92"/>
<keyword evidence="9" id="KW-1185">Reference proteome</keyword>
<feature type="transmembrane region" description="Helical" evidence="7">
    <location>
        <begin position="202"/>
        <end position="223"/>
    </location>
</feature>
<keyword evidence="7" id="KW-0813">Transport</keyword>
<feature type="transmembrane region" description="Helical" evidence="7">
    <location>
        <begin position="69"/>
        <end position="89"/>
    </location>
</feature>
<dbReference type="Pfam" id="PF00771">
    <property type="entry name" value="FHIPEP"/>
    <property type="match status" value="1"/>
</dbReference>
<evidence type="ECO:0000256" key="3">
    <source>
        <dbReference type="ARBA" id="ARBA00022475"/>
    </source>
</evidence>
<keyword evidence="7" id="KW-1006">Bacterial flagellum protein export</keyword>
<evidence type="ECO:0000313" key="8">
    <source>
        <dbReference type="EMBL" id="MBJ6371892.1"/>
    </source>
</evidence>
<keyword evidence="7" id="KW-0653">Protein transport</keyword>
<keyword evidence="8" id="KW-0969">Cilium</keyword>
<feature type="transmembrane region" description="Helical" evidence="7">
    <location>
        <begin position="109"/>
        <end position="132"/>
    </location>
</feature>
<sequence length="693" mass="75009">MPKIRVSDLFSPTILLALALMAVIVMMILPVPAWVLDVGLAASFGLAILIFTVTLFIERPLDFSAFPTILLASLMLRLSLNISSTKLIIGQGHTGPNAAGDVIEGFAQFVMGGSVFLGLVVFGVLLIVNFMVITKGAARMAEVGARFALDGMPGKQLAIDSDMSAGAIDHQQAKERRELEQQETTFFGSLDGASKFVKGDAIAGLLITLLNLVMGLIMGVVVHQMPIGSAFEVYAILTVGDGLVTQIPAVIISIATALLLARGGTRGATDLALFDQLGRHPAALATVAILMGLFALVPGLPFLPFIIGGTVLGGAAYMMRKRAKTKSEQIETDEVEVTTRKPLGDVLDLDDVHLEFAPDLVSMILDAGTGLDTRIANMRTHVASVFGLILPDIRLTDQPELQIGTYVIRVQGVEQARGTLHPDLVLALMPDDHEALPSGTDVTEPVYGAPARWIATKDQESAVLIGATIVTPPEILATHLLEIIKQNFARLLTLKSLRRLLAEMTQLSDPRRAEANRKLLDELIPDKVPIDTLHSVLRLLLEERVSIRNLPLILEAIAEARLVTTQPEGICEQVRQRMGFQLVSELKREDGSIPLVQLAPEWEDTFQAYQVESTQGAFDIALPPDLFNRLADGMTDRLNQTSQQGIFPAIVTSTRRRRFLRTILRARGVTNPVLSFEEIGLEARPALVGMVAA</sequence>
<dbReference type="InterPro" id="IPR042193">
    <property type="entry name" value="FHIPEP_3"/>
</dbReference>
<dbReference type="PIRSF" id="PIRSF005419">
    <property type="entry name" value="FlhA"/>
    <property type="match status" value="1"/>
</dbReference>
<evidence type="ECO:0000256" key="4">
    <source>
        <dbReference type="ARBA" id="ARBA00022692"/>
    </source>
</evidence>
<keyword evidence="8" id="KW-0966">Cell projection</keyword>
<comment type="subcellular location">
    <subcellularLocation>
        <location evidence="1 7">Cell membrane</location>
        <topology evidence="1 7">Multi-pass membrane protein</topology>
    </subcellularLocation>
</comment>
<dbReference type="InterPro" id="IPR042194">
    <property type="entry name" value="FHIPEP_1"/>
</dbReference>
<feature type="transmembrane region" description="Helical" evidence="7">
    <location>
        <begin position="243"/>
        <end position="265"/>
    </location>
</feature>
<keyword evidence="5 7" id="KW-1133">Transmembrane helix</keyword>
<dbReference type="PANTHER" id="PTHR30161">
    <property type="entry name" value="FLAGELLAR EXPORT PROTEIN, MEMBRANE FLHA SUBUNIT-RELATED"/>
    <property type="match status" value="1"/>
</dbReference>
<evidence type="ECO:0000256" key="7">
    <source>
        <dbReference type="RuleBase" id="RU364093"/>
    </source>
</evidence>
<comment type="caution">
    <text evidence="8">The sequence shown here is derived from an EMBL/GenBank/DDBJ whole genome shotgun (WGS) entry which is preliminary data.</text>
</comment>
<dbReference type="Proteomes" id="UP000619079">
    <property type="component" value="Unassembled WGS sequence"/>
</dbReference>
<dbReference type="PANTHER" id="PTHR30161:SF1">
    <property type="entry name" value="FLAGELLAR BIOSYNTHESIS PROTEIN FLHA-RELATED"/>
    <property type="match status" value="1"/>
</dbReference>
<organism evidence="8 9">
    <name type="scientific">Sedimentitalea arenosa</name>
    <dbReference type="NCBI Taxonomy" id="2798803"/>
    <lineage>
        <taxon>Bacteria</taxon>
        <taxon>Pseudomonadati</taxon>
        <taxon>Pseudomonadota</taxon>
        <taxon>Alphaproteobacteria</taxon>
        <taxon>Rhodobacterales</taxon>
        <taxon>Paracoccaceae</taxon>
        <taxon>Sedimentitalea</taxon>
    </lineage>
</organism>
<dbReference type="GO" id="GO:0044780">
    <property type="term" value="P:bacterial-type flagellum assembly"/>
    <property type="evidence" value="ECO:0007669"/>
    <property type="project" value="InterPro"/>
</dbReference>
<gene>
    <name evidence="7 8" type="primary">flhA</name>
    <name evidence="8" type="ORF">JF290_10180</name>
</gene>
<evidence type="ECO:0000313" key="9">
    <source>
        <dbReference type="Proteomes" id="UP000619079"/>
    </source>
</evidence>
<keyword evidence="8" id="KW-0282">Flagellum</keyword>
<feature type="transmembrane region" description="Helical" evidence="7">
    <location>
        <begin position="12"/>
        <end position="32"/>
    </location>
</feature>
<dbReference type="Gene3D" id="1.10.8.540">
    <property type="entry name" value="FHIPEP family, domain 3"/>
    <property type="match status" value="1"/>
</dbReference>
<dbReference type="NCBIfam" id="TIGR01398">
    <property type="entry name" value="FlhA"/>
    <property type="match status" value="1"/>
</dbReference>
<dbReference type="InterPro" id="IPR006301">
    <property type="entry name" value="FlhA"/>
</dbReference>
<proteinExistence type="inferred from homology"/>
<dbReference type="EMBL" id="JAELVR010000006">
    <property type="protein sequence ID" value="MBJ6371892.1"/>
    <property type="molecule type" value="Genomic_DNA"/>
</dbReference>
<comment type="function">
    <text evidence="7">Required for formation of the rod structure of the flagellar apparatus. Together with FliI and FliH, may constitute the export apparatus of flagellin.</text>
</comment>
<dbReference type="Gene3D" id="3.40.50.12790">
    <property type="entry name" value="FHIPEP family, domain 4"/>
    <property type="match status" value="1"/>
</dbReference>
<keyword evidence="4 7" id="KW-0812">Transmembrane</keyword>
<name>A0A8J7IV92_9RHOB</name>
<dbReference type="GO" id="GO:0009306">
    <property type="term" value="P:protein secretion"/>
    <property type="evidence" value="ECO:0007669"/>
    <property type="project" value="InterPro"/>
</dbReference>